<evidence type="ECO:0000313" key="2">
    <source>
        <dbReference type="Proteomes" id="UP001501333"/>
    </source>
</evidence>
<dbReference type="PROSITE" id="PS51257">
    <property type="entry name" value="PROKAR_LIPOPROTEIN"/>
    <property type="match status" value="1"/>
</dbReference>
<protein>
    <recommendedName>
        <fullName evidence="3">Lipoprotein</fullName>
    </recommendedName>
</protein>
<evidence type="ECO:0000313" key="1">
    <source>
        <dbReference type="EMBL" id="GAA4124415.1"/>
    </source>
</evidence>
<dbReference type="EMBL" id="BAABAO010000003">
    <property type="protein sequence ID" value="GAA4124415.1"/>
    <property type="molecule type" value="Genomic_DNA"/>
</dbReference>
<accession>A0ABP7XRT3</accession>
<keyword evidence="2" id="KW-1185">Reference proteome</keyword>
<name>A0ABP7XRT3_9FLAO</name>
<organism evidence="1 2">
    <name type="scientific">Flavobacterium chungbukense</name>
    <dbReference type="NCBI Taxonomy" id="877464"/>
    <lineage>
        <taxon>Bacteria</taxon>
        <taxon>Pseudomonadati</taxon>
        <taxon>Bacteroidota</taxon>
        <taxon>Flavobacteriia</taxon>
        <taxon>Flavobacteriales</taxon>
        <taxon>Flavobacteriaceae</taxon>
        <taxon>Flavobacterium</taxon>
    </lineage>
</organism>
<sequence>MKKLILIFALITVLSSCKKADAEAVEVCDGCLTFYFENPQPINDSELRGFPSKFKGLYMNSDSTYIRIEEDRILREYFYKYRFHKYFLDSLKQKYEVVNDQLIDKETKEKFDFYFKGDSIEMVEKSIDTIFRFSLNQKAKRIDGQLVLSTRDSIFWDIKTIALEKNILKIKHIYLREDLSKLDSVTLIKGKMLDSTSYLIKPTRREFKNILKIKKLGTDQEYDKIMDN</sequence>
<comment type="caution">
    <text evidence="1">The sequence shown here is derived from an EMBL/GenBank/DDBJ whole genome shotgun (WGS) entry which is preliminary data.</text>
</comment>
<evidence type="ECO:0008006" key="3">
    <source>
        <dbReference type="Google" id="ProtNLM"/>
    </source>
</evidence>
<reference evidence="2" key="1">
    <citation type="journal article" date="2019" name="Int. J. Syst. Evol. Microbiol.">
        <title>The Global Catalogue of Microorganisms (GCM) 10K type strain sequencing project: providing services to taxonomists for standard genome sequencing and annotation.</title>
        <authorList>
            <consortium name="The Broad Institute Genomics Platform"/>
            <consortium name="The Broad Institute Genome Sequencing Center for Infectious Disease"/>
            <person name="Wu L."/>
            <person name="Ma J."/>
        </authorList>
    </citation>
    <scope>NUCLEOTIDE SEQUENCE [LARGE SCALE GENOMIC DNA]</scope>
    <source>
        <strain evidence="2">JCM 17386</strain>
    </source>
</reference>
<dbReference type="RefSeq" id="WP_229352365.1">
    <property type="nucleotide sequence ID" value="NZ_BAABAO010000003.1"/>
</dbReference>
<dbReference type="Proteomes" id="UP001501333">
    <property type="component" value="Unassembled WGS sequence"/>
</dbReference>
<proteinExistence type="predicted"/>
<gene>
    <name evidence="1" type="ORF">GCM10022250_09070</name>
</gene>